<name>A0A9W4UTX4_9PLEO</name>
<sequence>MLFSILFYLNYHFRRPDGYVSHRGRKSHSHRSIIASRCSSTAKRAAWNCDD</sequence>
<proteinExistence type="predicted"/>
<protein>
    <submittedName>
        <fullName evidence="1">Uncharacterized protein</fullName>
    </submittedName>
</protein>
<comment type="caution">
    <text evidence="1">The sequence shown here is derived from an EMBL/GenBank/DDBJ whole genome shotgun (WGS) entry which is preliminary data.</text>
</comment>
<gene>
    <name evidence="1" type="ORF">PDIGIT_LOCUS13851</name>
</gene>
<accession>A0A9W4UTX4</accession>
<organism evidence="1 2">
    <name type="scientific">Periconia digitata</name>
    <dbReference type="NCBI Taxonomy" id="1303443"/>
    <lineage>
        <taxon>Eukaryota</taxon>
        <taxon>Fungi</taxon>
        <taxon>Dikarya</taxon>
        <taxon>Ascomycota</taxon>
        <taxon>Pezizomycotina</taxon>
        <taxon>Dothideomycetes</taxon>
        <taxon>Pleosporomycetidae</taxon>
        <taxon>Pleosporales</taxon>
        <taxon>Massarineae</taxon>
        <taxon>Periconiaceae</taxon>
        <taxon>Periconia</taxon>
    </lineage>
</organism>
<dbReference type="EMBL" id="CAOQHR010000010">
    <property type="protein sequence ID" value="CAI6340667.1"/>
    <property type="molecule type" value="Genomic_DNA"/>
</dbReference>
<dbReference type="Proteomes" id="UP001152607">
    <property type="component" value="Unassembled WGS sequence"/>
</dbReference>
<keyword evidence="2" id="KW-1185">Reference proteome</keyword>
<evidence type="ECO:0000313" key="2">
    <source>
        <dbReference type="Proteomes" id="UP001152607"/>
    </source>
</evidence>
<reference evidence="1" key="1">
    <citation type="submission" date="2023-01" db="EMBL/GenBank/DDBJ databases">
        <authorList>
            <person name="Van Ghelder C."/>
            <person name="Rancurel C."/>
        </authorList>
    </citation>
    <scope>NUCLEOTIDE SEQUENCE</scope>
    <source>
        <strain evidence="1">CNCM I-4278</strain>
    </source>
</reference>
<dbReference type="AlphaFoldDB" id="A0A9W4UTX4"/>
<evidence type="ECO:0000313" key="1">
    <source>
        <dbReference type="EMBL" id="CAI6340667.1"/>
    </source>
</evidence>